<organism evidence="9 10">
    <name type="scientific">Natronosporangium hydrolyticum</name>
    <dbReference type="NCBI Taxonomy" id="2811111"/>
    <lineage>
        <taxon>Bacteria</taxon>
        <taxon>Bacillati</taxon>
        <taxon>Actinomycetota</taxon>
        <taxon>Actinomycetes</taxon>
        <taxon>Micromonosporales</taxon>
        <taxon>Micromonosporaceae</taxon>
        <taxon>Natronosporangium</taxon>
    </lineage>
</organism>
<feature type="transmembrane region" description="Helical" evidence="7">
    <location>
        <begin position="229"/>
        <end position="246"/>
    </location>
</feature>
<evidence type="ECO:0000256" key="3">
    <source>
        <dbReference type="ARBA" id="ARBA00022692"/>
    </source>
</evidence>
<keyword evidence="4 7" id="KW-1133">Transmembrane helix</keyword>
<dbReference type="KEGG" id="nhy:JQS43_08505"/>
<feature type="transmembrane region" description="Helical" evidence="7">
    <location>
        <begin position="30"/>
        <end position="52"/>
    </location>
</feature>
<dbReference type="Proteomes" id="UP000662857">
    <property type="component" value="Chromosome"/>
</dbReference>
<comment type="subcellular location">
    <subcellularLocation>
        <location evidence="1">Membrane</location>
        <topology evidence="1">Multi-pass membrane protein</topology>
    </subcellularLocation>
</comment>
<feature type="transmembrane region" description="Helical" evidence="7">
    <location>
        <begin position="6"/>
        <end position="23"/>
    </location>
</feature>
<dbReference type="GO" id="GO:0015297">
    <property type="term" value="F:antiporter activity"/>
    <property type="evidence" value="ECO:0007669"/>
    <property type="project" value="InterPro"/>
</dbReference>
<evidence type="ECO:0000256" key="7">
    <source>
        <dbReference type="SAM" id="Phobius"/>
    </source>
</evidence>
<dbReference type="RefSeq" id="WP_239678522.1">
    <property type="nucleotide sequence ID" value="NZ_CP070499.1"/>
</dbReference>
<sequence length="422" mass="43278">MAHFLLAVAVVVLACQLTGALLVRLRQPRVVGEILGGLLLGPSAFGLLLPAARGWLFTPEVVSGIQMAAELGVVMFMFLLGCELQLGQIRARRRSVALIVAGGMGLPFLAGAGLAWAGHGLIGGAAHAPAAHILFFGLAMSITALPVLARMLGDLRKENTPLGTLTLACAATGDGLTWAVLAVMFGMLGVAGGGAMASILLPLGLLAVTVAVVRPGLRMLVARVERSPSAIRLLLPLLVAGALAYAGLAELAGLHPVIGAFLFGLVVPRGSQTVAEVNHHLRGFAVMILLPLFFAGIGLDTTVGALGADGWAWLFFGAVLLVAVGSKLLGAASGAQLSGLSARESWQVGALMNCRGVTELVVISVGFEYQLINSVGLTTLVLMALITTALTAPLVRAFERWPREPAPVEPPASSQTGGGSKA</sequence>
<evidence type="ECO:0000256" key="4">
    <source>
        <dbReference type="ARBA" id="ARBA00022989"/>
    </source>
</evidence>
<keyword evidence="10" id="KW-1185">Reference proteome</keyword>
<dbReference type="AlphaFoldDB" id="A0A895YJX9"/>
<feature type="transmembrane region" description="Helical" evidence="7">
    <location>
        <begin position="375"/>
        <end position="395"/>
    </location>
</feature>
<evidence type="ECO:0000256" key="6">
    <source>
        <dbReference type="ARBA" id="ARBA00023136"/>
    </source>
</evidence>
<feature type="domain" description="Cation/H+ exchanger transmembrane" evidence="8">
    <location>
        <begin position="18"/>
        <end position="394"/>
    </location>
</feature>
<keyword evidence="5" id="KW-0406">Ion transport</keyword>
<name>A0A895YJX9_9ACTN</name>
<feature type="transmembrane region" description="Helical" evidence="7">
    <location>
        <begin position="96"/>
        <end position="118"/>
    </location>
</feature>
<feature type="transmembrane region" description="Helical" evidence="7">
    <location>
        <begin position="194"/>
        <end position="217"/>
    </location>
</feature>
<dbReference type="GO" id="GO:0016020">
    <property type="term" value="C:membrane"/>
    <property type="evidence" value="ECO:0007669"/>
    <property type="project" value="UniProtKB-SubCell"/>
</dbReference>
<feature type="transmembrane region" description="Helical" evidence="7">
    <location>
        <begin position="280"/>
        <end position="299"/>
    </location>
</feature>
<protein>
    <submittedName>
        <fullName evidence="9">Cation:proton antiporter</fullName>
    </submittedName>
</protein>
<evidence type="ECO:0000313" key="10">
    <source>
        <dbReference type="Proteomes" id="UP000662857"/>
    </source>
</evidence>
<gene>
    <name evidence="9" type="ORF">JQS43_08505</name>
</gene>
<feature type="transmembrane region" description="Helical" evidence="7">
    <location>
        <begin position="311"/>
        <end position="329"/>
    </location>
</feature>
<dbReference type="PANTHER" id="PTHR32468:SF0">
    <property type="entry name" value="K(+)_H(+) ANTIPORTER 1"/>
    <property type="match status" value="1"/>
</dbReference>
<accession>A0A895YJX9</accession>
<evidence type="ECO:0000256" key="5">
    <source>
        <dbReference type="ARBA" id="ARBA00023065"/>
    </source>
</evidence>
<dbReference type="Pfam" id="PF00999">
    <property type="entry name" value="Na_H_Exchanger"/>
    <property type="match status" value="1"/>
</dbReference>
<proteinExistence type="predicted"/>
<dbReference type="InterPro" id="IPR038770">
    <property type="entry name" value="Na+/solute_symporter_sf"/>
</dbReference>
<evidence type="ECO:0000256" key="1">
    <source>
        <dbReference type="ARBA" id="ARBA00004141"/>
    </source>
</evidence>
<dbReference type="Gene3D" id="1.20.1530.20">
    <property type="match status" value="1"/>
</dbReference>
<keyword evidence="3 7" id="KW-0812">Transmembrane</keyword>
<keyword evidence="2" id="KW-0813">Transport</keyword>
<dbReference type="EMBL" id="CP070499">
    <property type="protein sequence ID" value="QSB16315.1"/>
    <property type="molecule type" value="Genomic_DNA"/>
</dbReference>
<evidence type="ECO:0000256" key="2">
    <source>
        <dbReference type="ARBA" id="ARBA00022448"/>
    </source>
</evidence>
<feature type="transmembrane region" description="Helical" evidence="7">
    <location>
        <begin position="64"/>
        <end position="84"/>
    </location>
</feature>
<dbReference type="PANTHER" id="PTHR32468">
    <property type="entry name" value="CATION/H + ANTIPORTER"/>
    <property type="match status" value="1"/>
</dbReference>
<feature type="transmembrane region" description="Helical" evidence="7">
    <location>
        <begin position="165"/>
        <end position="188"/>
    </location>
</feature>
<evidence type="ECO:0000313" key="9">
    <source>
        <dbReference type="EMBL" id="QSB16315.1"/>
    </source>
</evidence>
<dbReference type="GO" id="GO:1902600">
    <property type="term" value="P:proton transmembrane transport"/>
    <property type="evidence" value="ECO:0007669"/>
    <property type="project" value="InterPro"/>
</dbReference>
<feature type="transmembrane region" description="Helical" evidence="7">
    <location>
        <begin position="130"/>
        <end position="153"/>
    </location>
</feature>
<evidence type="ECO:0000259" key="8">
    <source>
        <dbReference type="Pfam" id="PF00999"/>
    </source>
</evidence>
<dbReference type="InterPro" id="IPR050794">
    <property type="entry name" value="CPA2_transporter"/>
</dbReference>
<dbReference type="InterPro" id="IPR006153">
    <property type="entry name" value="Cation/H_exchanger_TM"/>
</dbReference>
<reference evidence="9" key="1">
    <citation type="submission" date="2021-02" db="EMBL/GenBank/DDBJ databases">
        <title>Natrosporangium hydrolyticum gen. nov., sp. nov, a haloalkaliphilic actinobacterium from a soda solonchak soil.</title>
        <authorList>
            <person name="Sorokin D.Y."/>
            <person name="Khijniak T.V."/>
            <person name="Zakharycheva A.P."/>
            <person name="Boueva O.V."/>
            <person name="Ariskina E.V."/>
            <person name="Hahnke R.L."/>
            <person name="Bunk B."/>
            <person name="Sproer C."/>
            <person name="Schumann P."/>
            <person name="Evtushenko L.I."/>
            <person name="Kublanov I.V."/>
        </authorList>
    </citation>
    <scope>NUCLEOTIDE SEQUENCE</scope>
    <source>
        <strain evidence="9">DSM 106523</strain>
    </source>
</reference>
<keyword evidence="6 7" id="KW-0472">Membrane</keyword>